<accession>A0AAD7XTA0</accession>
<keyword evidence="2" id="KW-1185">Reference proteome</keyword>
<protein>
    <submittedName>
        <fullName evidence="1">Uncharacterized protein</fullName>
    </submittedName>
</protein>
<gene>
    <name evidence="1" type="ORF">O0I10_008162</name>
</gene>
<dbReference type="Proteomes" id="UP001234581">
    <property type="component" value="Unassembled WGS sequence"/>
</dbReference>
<dbReference type="Pfam" id="PF12855">
    <property type="entry name" value="Ecl1"/>
    <property type="match status" value="1"/>
</dbReference>
<dbReference type="AlphaFoldDB" id="A0AAD7XTA0"/>
<evidence type="ECO:0000313" key="2">
    <source>
        <dbReference type="Proteomes" id="UP001234581"/>
    </source>
</evidence>
<name>A0AAD7XTA0_9FUNG</name>
<organism evidence="1 2">
    <name type="scientific">Lichtheimia ornata</name>
    <dbReference type="NCBI Taxonomy" id="688661"/>
    <lineage>
        <taxon>Eukaryota</taxon>
        <taxon>Fungi</taxon>
        <taxon>Fungi incertae sedis</taxon>
        <taxon>Mucoromycota</taxon>
        <taxon>Mucoromycotina</taxon>
        <taxon>Mucoromycetes</taxon>
        <taxon>Mucorales</taxon>
        <taxon>Lichtheimiaceae</taxon>
        <taxon>Lichtheimia</taxon>
    </lineage>
</organism>
<dbReference type="EMBL" id="JARTCD010000042">
    <property type="protein sequence ID" value="KAJ8656149.1"/>
    <property type="molecule type" value="Genomic_DNA"/>
</dbReference>
<reference evidence="1 2" key="1">
    <citation type="submission" date="2023-03" db="EMBL/GenBank/DDBJ databases">
        <title>Genome sequence of Lichtheimia ornata CBS 291.66.</title>
        <authorList>
            <person name="Mohabir J.T."/>
            <person name="Shea T.P."/>
            <person name="Kurbessoian T."/>
            <person name="Berby B."/>
            <person name="Fontaine J."/>
            <person name="Livny J."/>
            <person name="Gnirke A."/>
            <person name="Stajich J.E."/>
            <person name="Cuomo C.A."/>
        </authorList>
    </citation>
    <scope>NUCLEOTIDE SEQUENCE [LARGE SCALE GENOMIC DNA]</scope>
    <source>
        <strain evidence="1">CBS 291.66</strain>
    </source>
</reference>
<proteinExistence type="predicted"/>
<dbReference type="RefSeq" id="XP_058341062.1">
    <property type="nucleotide sequence ID" value="XM_058488169.1"/>
</dbReference>
<dbReference type="GeneID" id="83215569"/>
<comment type="caution">
    <text evidence="1">The sequence shown here is derived from an EMBL/GenBank/DDBJ whole genome shotgun (WGS) entry which is preliminary data.</text>
</comment>
<evidence type="ECO:0000313" key="1">
    <source>
        <dbReference type="EMBL" id="KAJ8656149.1"/>
    </source>
</evidence>
<sequence>MDTAWCTICNRHCADDNSLYCSEDCRIKDTQIPSATDIPSIPLSPPTSPCISYARYTSTNKSSNYYGGYFLPSPPSSPSSSFLDT</sequence>
<dbReference type="InterPro" id="IPR024368">
    <property type="entry name" value="Ecl1/2/3"/>
</dbReference>